<dbReference type="OrthoDB" id="4036575at2759"/>
<name>A0A061AK60_CYBFA</name>
<dbReference type="SUPFAM" id="SSF57701">
    <property type="entry name" value="Zn2/Cys6 DNA-binding domain"/>
    <property type="match status" value="1"/>
</dbReference>
<dbReference type="EMBL" id="LK052886">
    <property type="protein sequence ID" value="CDR37937.1"/>
    <property type="molecule type" value="Genomic_DNA"/>
</dbReference>
<accession>A0A061AK60</accession>
<feature type="compositionally biased region" description="Low complexity" evidence="1">
    <location>
        <begin position="229"/>
        <end position="240"/>
    </location>
</feature>
<dbReference type="CDD" id="cd00067">
    <property type="entry name" value="GAL4"/>
    <property type="match status" value="1"/>
</dbReference>
<reference evidence="2" key="1">
    <citation type="journal article" date="2014" name="Genome Announc.">
        <title>Genome sequence of the yeast Cyberlindnera fabianii (Hansenula fabianii).</title>
        <authorList>
            <person name="Freel K.C."/>
            <person name="Sarilar V."/>
            <person name="Neuveglise C."/>
            <person name="Devillers H."/>
            <person name="Friedrich A."/>
            <person name="Schacherer J."/>
        </authorList>
    </citation>
    <scope>NUCLEOTIDE SEQUENCE</scope>
    <source>
        <strain evidence="2">YJS4271</strain>
    </source>
</reference>
<feature type="compositionally biased region" description="Low complexity" evidence="1">
    <location>
        <begin position="122"/>
        <end position="145"/>
    </location>
</feature>
<dbReference type="AlphaFoldDB" id="A0A061AK60"/>
<sequence>MSFTISTRNKTLLLPSLDEPEGPRAKLPPIDSFKYSSECERSHLKNLSVEQILQMGINPPTNDSFYSPWNALFTESHSRSSVSTVPHSRHPSSIFDPFSRSSSFSFSSLQPSEPLYSQYKRSNSTSSDVFSQSNSSISSSRESTSCGCNSCAPASAPRSTSLEVLESEVVSCLTNPKGIRSTSVVTPPVSVTPRPSVAMSMSMNNLVNIQPAPPTQSTSPKLGKQMSKSTPIVVSTPTVTLAPGPTPGPTSRSKPSKITKPQGRPHTRPRSRKVQQHITGKSSRQRVGPSCDMCRRKKIKCDAYIEVVEQDVDEDCVEFDLETSHVLDQSLISRFITQDEKDDGFKMLFSNGKLIKFRNCSFCEAKGVEATYERGYTKEDTVLHTVLDTMNKKIKRRLS</sequence>
<proteinExistence type="predicted"/>
<dbReference type="Gene3D" id="4.10.240.10">
    <property type="entry name" value="Zn(2)-C6 fungal-type DNA-binding domain"/>
    <property type="match status" value="1"/>
</dbReference>
<feature type="region of interest" description="Disordered" evidence="1">
    <location>
        <begin position="117"/>
        <end position="145"/>
    </location>
</feature>
<dbReference type="GO" id="GO:0008270">
    <property type="term" value="F:zinc ion binding"/>
    <property type="evidence" value="ECO:0007669"/>
    <property type="project" value="InterPro"/>
</dbReference>
<protein>
    <submittedName>
        <fullName evidence="2">CYFA0S01e19372g1_1</fullName>
    </submittedName>
</protein>
<dbReference type="GO" id="GO:0000981">
    <property type="term" value="F:DNA-binding transcription factor activity, RNA polymerase II-specific"/>
    <property type="evidence" value="ECO:0007669"/>
    <property type="project" value="InterPro"/>
</dbReference>
<organism evidence="2">
    <name type="scientific">Cyberlindnera fabianii</name>
    <name type="common">Yeast</name>
    <name type="synonym">Hansenula fabianii</name>
    <dbReference type="NCBI Taxonomy" id="36022"/>
    <lineage>
        <taxon>Eukaryota</taxon>
        <taxon>Fungi</taxon>
        <taxon>Dikarya</taxon>
        <taxon>Ascomycota</taxon>
        <taxon>Saccharomycotina</taxon>
        <taxon>Saccharomycetes</taxon>
        <taxon>Phaffomycetales</taxon>
        <taxon>Phaffomycetaceae</taxon>
        <taxon>Cyberlindnera</taxon>
    </lineage>
</organism>
<feature type="compositionally biased region" description="Basic residues" evidence="1">
    <location>
        <begin position="263"/>
        <end position="275"/>
    </location>
</feature>
<gene>
    <name evidence="2" type="ORF">CYFA0S_01e19372g</name>
</gene>
<evidence type="ECO:0000313" key="2">
    <source>
        <dbReference type="EMBL" id="CDR37937.1"/>
    </source>
</evidence>
<dbReference type="InterPro" id="IPR036864">
    <property type="entry name" value="Zn2-C6_fun-type_DNA-bd_sf"/>
</dbReference>
<evidence type="ECO:0000256" key="1">
    <source>
        <dbReference type="SAM" id="MobiDB-lite"/>
    </source>
</evidence>
<dbReference type="InterPro" id="IPR001138">
    <property type="entry name" value="Zn2Cys6_DnaBD"/>
</dbReference>
<dbReference type="VEuPathDB" id="FungiDB:BON22_1524"/>
<feature type="region of interest" description="Disordered" evidence="1">
    <location>
        <begin position="208"/>
        <end position="289"/>
    </location>
</feature>